<dbReference type="RefSeq" id="WP_013197531.1">
    <property type="nucleotide sequence ID" value="NC_014259.1"/>
</dbReference>
<proteinExistence type="predicted"/>
<reference evidence="1 2" key="1">
    <citation type="journal article" date="2010" name="J. Bacteriol.">
        <title>Complete genome sequence of the diesel-degrading Acinetobacter sp. strain DR1.</title>
        <authorList>
            <person name="Jung J."/>
            <person name="Baek J.H."/>
            <person name="Park W."/>
        </authorList>
    </citation>
    <scope>NUCLEOTIDE SEQUENCE [LARGE SCALE GENOMIC DNA]</scope>
    <source>
        <strain evidence="2">JCM 16667 / KCTC 23045 / DR1</strain>
    </source>
</reference>
<sequence>MSSNRITANEASNLANSSIQFDKDYIVDQIYKTVKANPKSGNAVVLFDKKTVSSLEMEAAVRHLQADGYQVALAGTEEHVNFYNLSAKWPV</sequence>
<organism evidence="1 2">
    <name type="scientific">Acinetobacter oleivorans (strain JCM 16667 / KCTC 23045 / DR1)</name>
    <dbReference type="NCBI Taxonomy" id="436717"/>
    <lineage>
        <taxon>Bacteria</taxon>
        <taxon>Pseudomonadati</taxon>
        <taxon>Pseudomonadota</taxon>
        <taxon>Gammaproteobacteria</taxon>
        <taxon>Moraxellales</taxon>
        <taxon>Moraxellaceae</taxon>
        <taxon>Acinetobacter</taxon>
    </lineage>
</organism>
<dbReference type="EMBL" id="CP002080">
    <property type="protein sequence ID" value="ADI90405.1"/>
    <property type="molecule type" value="Genomic_DNA"/>
</dbReference>
<evidence type="ECO:0000313" key="1">
    <source>
        <dbReference type="EMBL" id="ADI90405.1"/>
    </source>
</evidence>
<accession>A0AAN0UCT9</accession>
<dbReference type="GeneID" id="9381938"/>
<protein>
    <submittedName>
        <fullName evidence="1">Uncharacterized protein</fullName>
    </submittedName>
</protein>
<dbReference type="KEGG" id="acd:AOLE_07570"/>
<evidence type="ECO:0000313" key="2">
    <source>
        <dbReference type="Proteomes" id="UP000000392"/>
    </source>
</evidence>
<gene>
    <name evidence="1" type="ordered locus">AOLE_07570</name>
</gene>
<dbReference type="AlphaFoldDB" id="A0AAN0UCT9"/>
<dbReference type="Proteomes" id="UP000000392">
    <property type="component" value="Chromosome"/>
</dbReference>
<name>A0AAN0UCT9_ACISD</name>